<dbReference type="AlphaFoldDB" id="A0A2S6HSE4"/>
<evidence type="ECO:0000259" key="2">
    <source>
        <dbReference type="Pfam" id="PF20712"/>
    </source>
</evidence>
<dbReference type="InterPro" id="IPR048567">
    <property type="entry name" value="CyanoTRADDas_TM"/>
</dbReference>
<comment type="caution">
    <text evidence="3">The sequence shown here is derived from an EMBL/GenBank/DDBJ whole genome shotgun (WGS) entry which is preliminary data.</text>
</comment>
<keyword evidence="1" id="KW-0472">Membrane</keyword>
<dbReference type="Pfam" id="PF20712">
    <property type="entry name" value="CyanoTRADDas_TM"/>
    <property type="match status" value="1"/>
</dbReference>
<feature type="transmembrane region" description="Helical" evidence="1">
    <location>
        <begin position="174"/>
        <end position="197"/>
    </location>
</feature>
<accession>A0A2S6HSE4</accession>
<dbReference type="EMBL" id="PTJA01000006">
    <property type="protein sequence ID" value="PPK80605.1"/>
    <property type="molecule type" value="Genomic_DNA"/>
</dbReference>
<evidence type="ECO:0000256" key="1">
    <source>
        <dbReference type="SAM" id="Phobius"/>
    </source>
</evidence>
<feature type="transmembrane region" description="Helical" evidence="1">
    <location>
        <begin position="143"/>
        <end position="168"/>
    </location>
</feature>
<sequence>MEKNENKHEESSLDLLPYIMVLMIFLFTDRMIGFFCMTLMYFFDDMRIDTTQIQYFVYILQNVLPIIVYYITIKKVFPVIKRDTQRIFNFLQGNMSIHTGININYDTEYKKKIDNAQTAMDIMRINLKEIAEYYSINKKQANITFVSSILACIIGLSLICFAILNGIINKDSETISIVTGISGIISEFIAVLFLSIYNSTLKQINRFYDSLNSKEKFLTTIELAKGLEENKESTIIKIIENEFKNKE</sequence>
<name>A0A2S6HSE4_9FIRM</name>
<dbReference type="RefSeq" id="WP_104437294.1">
    <property type="nucleotide sequence ID" value="NZ_PTJA01000006.1"/>
</dbReference>
<protein>
    <recommendedName>
        <fullName evidence="2">Cyanobacterial TRADD-N associated 2 transmembrane domain-containing protein</fullName>
    </recommendedName>
</protein>
<evidence type="ECO:0000313" key="4">
    <source>
        <dbReference type="Proteomes" id="UP000237749"/>
    </source>
</evidence>
<keyword evidence="1" id="KW-1133">Transmembrane helix</keyword>
<dbReference type="Proteomes" id="UP000237749">
    <property type="component" value="Unassembled WGS sequence"/>
</dbReference>
<keyword evidence="1" id="KW-0812">Transmembrane</keyword>
<organism evidence="3 4">
    <name type="scientific">Lacrimispora xylanisolvens</name>
    <dbReference type="NCBI Taxonomy" id="384636"/>
    <lineage>
        <taxon>Bacteria</taxon>
        <taxon>Bacillati</taxon>
        <taxon>Bacillota</taxon>
        <taxon>Clostridia</taxon>
        <taxon>Lachnospirales</taxon>
        <taxon>Lachnospiraceae</taxon>
        <taxon>Lacrimispora</taxon>
    </lineage>
</organism>
<evidence type="ECO:0000313" key="3">
    <source>
        <dbReference type="EMBL" id="PPK80605.1"/>
    </source>
</evidence>
<proteinExistence type="predicted"/>
<feature type="transmembrane region" description="Helical" evidence="1">
    <location>
        <begin position="21"/>
        <end position="43"/>
    </location>
</feature>
<feature type="transmembrane region" description="Helical" evidence="1">
    <location>
        <begin position="55"/>
        <end position="73"/>
    </location>
</feature>
<reference evidence="3 4" key="1">
    <citation type="submission" date="2018-02" db="EMBL/GenBank/DDBJ databases">
        <title>Genomic Encyclopedia of Archaeal and Bacterial Type Strains, Phase II (KMG-II): from individual species to whole genera.</title>
        <authorList>
            <person name="Goeker M."/>
        </authorList>
    </citation>
    <scope>NUCLEOTIDE SEQUENCE [LARGE SCALE GENOMIC DNA]</scope>
    <source>
        <strain evidence="3 4">DSM 3808</strain>
    </source>
</reference>
<keyword evidence="4" id="KW-1185">Reference proteome</keyword>
<feature type="domain" description="Cyanobacterial TRADD-N associated 2 transmembrane" evidence="2">
    <location>
        <begin position="137"/>
        <end position="203"/>
    </location>
</feature>
<gene>
    <name evidence="3" type="ORF">BXY41_106195</name>
</gene>